<evidence type="ECO:0000313" key="1">
    <source>
        <dbReference type="EMBL" id="HIQ60553.1"/>
    </source>
</evidence>
<proteinExistence type="predicted"/>
<organism evidence="1 2">
    <name type="scientific">Candidatus Enterenecus faecium</name>
    <dbReference type="NCBI Taxonomy" id="2840780"/>
    <lineage>
        <taxon>Bacteria</taxon>
        <taxon>Bacillati</taxon>
        <taxon>Bacillota</taxon>
        <taxon>Clostridia</taxon>
        <taxon>Eubacteriales</taxon>
        <taxon>Candidatus Enterenecus</taxon>
    </lineage>
</organism>
<protein>
    <submittedName>
        <fullName evidence="1">RloB domain-containing protein</fullName>
    </submittedName>
</protein>
<gene>
    <name evidence="1" type="ORF">IAD31_03030</name>
</gene>
<reference evidence="1" key="1">
    <citation type="submission" date="2020-10" db="EMBL/GenBank/DDBJ databases">
        <authorList>
            <person name="Gilroy R."/>
        </authorList>
    </citation>
    <scope>NUCLEOTIDE SEQUENCE</scope>
    <source>
        <strain evidence="1">ChiGjej2B2-12916</strain>
    </source>
</reference>
<name>A0A9D0YTM7_9FIRM</name>
<accession>A0A9D0YTM7</accession>
<sequence>MSLRPPKKSDLGKAWMKRGQVCIKKLQPEYHLIVTEGTDTEPAYFDAIRSIINRNYKGRIQLDIFGEGDNTISLFRRARDRAANSANIYRHVWIVYDVDDFPSEHVDAVVQLCNESSNEETEYHAIWSNQCIELWFLLHFSYMHSDIHRTEYWPKLTEWFESIGVGTYQKNRQDVYEILRPYMEHAIRNAKKLDVINSGRMPSQAAPGTKVYELVEKLKPYL</sequence>
<dbReference type="EMBL" id="DVFO01000026">
    <property type="protein sequence ID" value="HIQ60553.1"/>
    <property type="molecule type" value="Genomic_DNA"/>
</dbReference>
<dbReference type="Pfam" id="PF13707">
    <property type="entry name" value="RloB"/>
    <property type="match status" value="1"/>
</dbReference>
<comment type="caution">
    <text evidence="1">The sequence shown here is derived from an EMBL/GenBank/DDBJ whole genome shotgun (WGS) entry which is preliminary data.</text>
</comment>
<dbReference type="InterPro" id="IPR025591">
    <property type="entry name" value="RloB"/>
</dbReference>
<evidence type="ECO:0000313" key="2">
    <source>
        <dbReference type="Proteomes" id="UP000886879"/>
    </source>
</evidence>
<dbReference type="AlphaFoldDB" id="A0A9D0YTM7"/>
<reference evidence="1" key="2">
    <citation type="journal article" date="2021" name="PeerJ">
        <title>Extensive microbial diversity within the chicken gut microbiome revealed by metagenomics and culture.</title>
        <authorList>
            <person name="Gilroy R."/>
            <person name="Ravi A."/>
            <person name="Getino M."/>
            <person name="Pursley I."/>
            <person name="Horton D.L."/>
            <person name="Alikhan N.F."/>
            <person name="Baker D."/>
            <person name="Gharbi K."/>
            <person name="Hall N."/>
            <person name="Watson M."/>
            <person name="Adriaenssens E.M."/>
            <person name="Foster-Nyarko E."/>
            <person name="Jarju S."/>
            <person name="Secka A."/>
            <person name="Antonio M."/>
            <person name="Oren A."/>
            <person name="Chaudhuri R.R."/>
            <person name="La Ragione R."/>
            <person name="Hildebrand F."/>
            <person name="Pallen M.J."/>
        </authorList>
    </citation>
    <scope>NUCLEOTIDE SEQUENCE</scope>
    <source>
        <strain evidence="1">ChiGjej2B2-12916</strain>
    </source>
</reference>
<dbReference type="Proteomes" id="UP000886879">
    <property type="component" value="Unassembled WGS sequence"/>
</dbReference>